<dbReference type="Proteomes" id="UP000275461">
    <property type="component" value="Unassembled WGS sequence"/>
</dbReference>
<name>A0A498BTX7_9GAMM</name>
<sequence>MLEELGLLHWLLAVGVVLIGAAIQGVIGYGVALFSAPLLFLIHPALVPAPLVLIGGILPLMLLRTNARYVQGRDLLWAWPGALSGAVLAYLVIGLLPLSAWQTLFGALIVLAVLLSLLRLSVQPRGGVVFSGSLCAATMGTITGVGGPPLGLAYQNASPGRVRGTLSAIFVPMSVMSLTALGMAGRFGWQDVALAAGLMPGVLLGLWVSRYLGRRVTASAYRALVLGVAFVAGTYTVVRGI</sequence>
<keyword evidence="7 8" id="KW-0472">Membrane</keyword>
<organism evidence="9 10">
    <name type="scientific">Alkalispirillum mobile</name>
    <dbReference type="NCBI Taxonomy" id="85925"/>
    <lineage>
        <taxon>Bacteria</taxon>
        <taxon>Pseudomonadati</taxon>
        <taxon>Pseudomonadota</taxon>
        <taxon>Gammaproteobacteria</taxon>
        <taxon>Chromatiales</taxon>
        <taxon>Ectothiorhodospiraceae</taxon>
        <taxon>Alkalispirillum</taxon>
    </lineage>
</organism>
<feature type="transmembrane region" description="Helical" evidence="8">
    <location>
        <begin position="99"/>
        <end position="120"/>
    </location>
</feature>
<dbReference type="AlphaFoldDB" id="A0A498BTX7"/>
<comment type="similarity">
    <text evidence="2 8">Belongs to the 4-toluene sulfonate uptake permease (TSUP) (TC 2.A.102) family.</text>
</comment>
<dbReference type="RefSeq" id="WP_121443208.1">
    <property type="nucleotide sequence ID" value="NZ_RCDA01000007.1"/>
</dbReference>
<dbReference type="OrthoDB" id="5472127at2"/>
<feature type="transmembrane region" description="Helical" evidence="8">
    <location>
        <begin position="192"/>
        <end position="213"/>
    </location>
</feature>
<evidence type="ECO:0000256" key="2">
    <source>
        <dbReference type="ARBA" id="ARBA00009142"/>
    </source>
</evidence>
<evidence type="ECO:0000313" key="9">
    <source>
        <dbReference type="EMBL" id="RLK46417.1"/>
    </source>
</evidence>
<evidence type="ECO:0000256" key="5">
    <source>
        <dbReference type="ARBA" id="ARBA00022692"/>
    </source>
</evidence>
<feature type="transmembrane region" description="Helical" evidence="8">
    <location>
        <begin position="219"/>
        <end position="238"/>
    </location>
</feature>
<evidence type="ECO:0000256" key="3">
    <source>
        <dbReference type="ARBA" id="ARBA00022448"/>
    </source>
</evidence>
<keyword evidence="6 8" id="KW-1133">Transmembrane helix</keyword>
<feature type="transmembrane region" description="Helical" evidence="8">
    <location>
        <begin position="38"/>
        <end position="63"/>
    </location>
</feature>
<evidence type="ECO:0000256" key="7">
    <source>
        <dbReference type="ARBA" id="ARBA00023136"/>
    </source>
</evidence>
<dbReference type="InterPro" id="IPR052017">
    <property type="entry name" value="TSUP"/>
</dbReference>
<gene>
    <name evidence="9" type="ORF">DFR31_2709</name>
</gene>
<keyword evidence="10" id="KW-1185">Reference proteome</keyword>
<evidence type="ECO:0000256" key="1">
    <source>
        <dbReference type="ARBA" id="ARBA00004651"/>
    </source>
</evidence>
<dbReference type="GO" id="GO:0005886">
    <property type="term" value="C:plasma membrane"/>
    <property type="evidence" value="ECO:0007669"/>
    <property type="project" value="UniProtKB-SubCell"/>
</dbReference>
<feature type="transmembrane region" description="Helical" evidence="8">
    <location>
        <begin position="75"/>
        <end position="93"/>
    </location>
</feature>
<dbReference type="PANTHER" id="PTHR30269:SF37">
    <property type="entry name" value="MEMBRANE TRANSPORTER PROTEIN"/>
    <property type="match status" value="1"/>
</dbReference>
<feature type="transmembrane region" description="Helical" evidence="8">
    <location>
        <begin position="127"/>
        <end position="146"/>
    </location>
</feature>
<comment type="subcellular location">
    <subcellularLocation>
        <location evidence="1 8">Cell membrane</location>
        <topology evidence="1 8">Multi-pass membrane protein</topology>
    </subcellularLocation>
</comment>
<evidence type="ECO:0000313" key="10">
    <source>
        <dbReference type="Proteomes" id="UP000275461"/>
    </source>
</evidence>
<keyword evidence="4 8" id="KW-1003">Cell membrane</keyword>
<dbReference type="EMBL" id="RCDA01000007">
    <property type="protein sequence ID" value="RLK46417.1"/>
    <property type="molecule type" value="Genomic_DNA"/>
</dbReference>
<proteinExistence type="inferred from homology"/>
<keyword evidence="5 8" id="KW-0812">Transmembrane</keyword>
<evidence type="ECO:0000256" key="4">
    <source>
        <dbReference type="ARBA" id="ARBA00022475"/>
    </source>
</evidence>
<evidence type="ECO:0000256" key="8">
    <source>
        <dbReference type="RuleBase" id="RU363041"/>
    </source>
</evidence>
<feature type="transmembrane region" description="Helical" evidence="8">
    <location>
        <begin position="166"/>
        <end position="185"/>
    </location>
</feature>
<reference evidence="9 10" key="1">
    <citation type="submission" date="2018-10" db="EMBL/GenBank/DDBJ databases">
        <title>Genomic Encyclopedia of Type Strains, Phase IV (KMG-IV): sequencing the most valuable type-strain genomes for metagenomic binning, comparative biology and taxonomic classification.</title>
        <authorList>
            <person name="Goeker M."/>
        </authorList>
    </citation>
    <scope>NUCLEOTIDE SEQUENCE [LARGE SCALE GENOMIC DNA]</scope>
    <source>
        <strain evidence="9 10">DSM 12769</strain>
    </source>
</reference>
<comment type="caution">
    <text evidence="9">The sequence shown here is derived from an EMBL/GenBank/DDBJ whole genome shotgun (WGS) entry which is preliminary data.</text>
</comment>
<dbReference type="InterPro" id="IPR002781">
    <property type="entry name" value="TM_pro_TauE-like"/>
</dbReference>
<keyword evidence="3" id="KW-0813">Transport</keyword>
<feature type="transmembrane region" description="Helical" evidence="8">
    <location>
        <begin position="7"/>
        <end position="32"/>
    </location>
</feature>
<dbReference type="PANTHER" id="PTHR30269">
    <property type="entry name" value="TRANSMEMBRANE PROTEIN YFCA"/>
    <property type="match status" value="1"/>
</dbReference>
<accession>A0A498BTX7</accession>
<evidence type="ECO:0000256" key="6">
    <source>
        <dbReference type="ARBA" id="ARBA00022989"/>
    </source>
</evidence>
<dbReference type="Pfam" id="PF01925">
    <property type="entry name" value="TauE"/>
    <property type="match status" value="1"/>
</dbReference>
<protein>
    <recommendedName>
        <fullName evidence="8">Probable membrane transporter protein</fullName>
    </recommendedName>
</protein>